<comment type="caution">
    <text evidence="2">The sequence shown here is derived from an EMBL/GenBank/DDBJ whole genome shotgun (WGS) entry which is preliminary data.</text>
</comment>
<organism evidence="2 3">
    <name type="scientific">Elizabethkingia anophelis</name>
    <dbReference type="NCBI Taxonomy" id="1117645"/>
    <lineage>
        <taxon>Bacteria</taxon>
        <taxon>Pseudomonadati</taxon>
        <taxon>Bacteroidota</taxon>
        <taxon>Flavobacteriia</taxon>
        <taxon>Flavobacteriales</taxon>
        <taxon>Weeksellaceae</taxon>
        <taxon>Elizabethkingia</taxon>
    </lineage>
</organism>
<evidence type="ECO:0000256" key="1">
    <source>
        <dbReference type="SAM" id="Phobius"/>
    </source>
</evidence>
<keyword evidence="1" id="KW-0812">Transmembrane</keyword>
<proteinExistence type="predicted"/>
<accession>A0AAE4NZC0</accession>
<evidence type="ECO:0000313" key="2">
    <source>
        <dbReference type="EMBL" id="MDV3662673.1"/>
    </source>
</evidence>
<gene>
    <name evidence="2" type="ORF">CMU51_01195</name>
</gene>
<sequence>MGSSMEVFEKANFICIFLETLVENNKVMSLVEGLENQLPFTTNNEQKYKELKRFIEKNKLVQNVSNDYNSNNIYVDDLYEVTLLGRELLRDGQLTTFVLAEHYKEENPEVFDEKIWEEYLDEKIEKRADEADFFFDVIVAEQLIKLNKSEIRKYFKEWFKETQSFDLQTKDGDFVMEDGDLKFVPDLSRENIPDFILWFNNRKDSFLNYLHNHNIHVEEKEHKRIITNSGNLIINEQSQITNQIVQSDKNLSDSNWTKANVIIAFVVGIITIIGILWGIFK</sequence>
<evidence type="ECO:0000313" key="3">
    <source>
        <dbReference type="Proteomes" id="UP001189000"/>
    </source>
</evidence>
<keyword evidence="1" id="KW-0472">Membrane</keyword>
<keyword evidence="1" id="KW-1133">Transmembrane helix</keyword>
<protein>
    <submittedName>
        <fullName evidence="2">Uncharacterized protein</fullName>
    </submittedName>
</protein>
<dbReference type="EMBL" id="NWGY01000001">
    <property type="protein sequence ID" value="MDV3662673.1"/>
    <property type="molecule type" value="Genomic_DNA"/>
</dbReference>
<name>A0AAE4NZC0_9FLAO</name>
<dbReference type="AlphaFoldDB" id="A0AAE4NZC0"/>
<reference evidence="2" key="1">
    <citation type="submission" date="2023-02" db="EMBL/GenBank/DDBJ databases">
        <title>Elizabethkingia anophelis draft genomes.</title>
        <authorList>
            <person name="Nicholson A.C."/>
            <person name="Whitney A.M."/>
            <person name="Humrighouse B.W."/>
            <person name="Villarma A."/>
            <person name="Bell M."/>
            <person name="Mcquiston J."/>
        </authorList>
    </citation>
    <scope>NUCLEOTIDE SEQUENCE</scope>
    <source>
        <strain evidence="2">B4955</strain>
    </source>
</reference>
<dbReference type="Proteomes" id="UP001189000">
    <property type="component" value="Unassembled WGS sequence"/>
</dbReference>
<feature type="transmembrane region" description="Helical" evidence="1">
    <location>
        <begin position="259"/>
        <end position="280"/>
    </location>
</feature>